<feature type="compositionally biased region" description="Low complexity" evidence="1">
    <location>
        <begin position="693"/>
        <end position="707"/>
    </location>
</feature>
<reference evidence="3" key="1">
    <citation type="journal article" date="2006" name="PLoS Biol.">
        <title>Macronuclear genome sequence of the ciliate Tetrahymena thermophila, a model eukaryote.</title>
        <authorList>
            <person name="Eisen J.A."/>
            <person name="Coyne R.S."/>
            <person name="Wu M."/>
            <person name="Wu D."/>
            <person name="Thiagarajan M."/>
            <person name="Wortman J.R."/>
            <person name="Badger J.H."/>
            <person name="Ren Q."/>
            <person name="Amedeo P."/>
            <person name="Jones K.M."/>
            <person name="Tallon L.J."/>
            <person name="Delcher A.L."/>
            <person name="Salzberg S.L."/>
            <person name="Silva J.C."/>
            <person name="Haas B.J."/>
            <person name="Majoros W.H."/>
            <person name="Farzad M."/>
            <person name="Carlton J.M."/>
            <person name="Smith R.K. Jr."/>
            <person name="Garg J."/>
            <person name="Pearlman R.E."/>
            <person name="Karrer K.M."/>
            <person name="Sun L."/>
            <person name="Manning G."/>
            <person name="Elde N.C."/>
            <person name="Turkewitz A.P."/>
            <person name="Asai D.J."/>
            <person name="Wilkes D.E."/>
            <person name="Wang Y."/>
            <person name="Cai H."/>
            <person name="Collins K."/>
            <person name="Stewart B.A."/>
            <person name="Lee S.R."/>
            <person name="Wilamowska K."/>
            <person name="Weinberg Z."/>
            <person name="Ruzzo W.L."/>
            <person name="Wloga D."/>
            <person name="Gaertig J."/>
            <person name="Frankel J."/>
            <person name="Tsao C.-C."/>
            <person name="Gorovsky M.A."/>
            <person name="Keeling P.J."/>
            <person name="Waller R.F."/>
            <person name="Patron N.J."/>
            <person name="Cherry J.M."/>
            <person name="Stover N.A."/>
            <person name="Krieger C.J."/>
            <person name="del Toro C."/>
            <person name="Ryder H.F."/>
            <person name="Williamson S.C."/>
            <person name="Barbeau R.A."/>
            <person name="Hamilton E.P."/>
            <person name="Orias E."/>
        </authorList>
    </citation>
    <scope>NUCLEOTIDE SEQUENCE [LARGE SCALE GENOMIC DNA]</scope>
    <source>
        <strain evidence="3">SB210</strain>
    </source>
</reference>
<feature type="compositionally biased region" description="Acidic residues" evidence="1">
    <location>
        <begin position="708"/>
        <end position="717"/>
    </location>
</feature>
<feature type="compositionally biased region" description="Basic and acidic residues" evidence="1">
    <location>
        <begin position="383"/>
        <end position="398"/>
    </location>
</feature>
<dbReference type="AlphaFoldDB" id="Q23WQ2"/>
<protein>
    <submittedName>
        <fullName evidence="2">Uncharacterized protein</fullName>
    </submittedName>
</protein>
<evidence type="ECO:0000256" key="1">
    <source>
        <dbReference type="SAM" id="MobiDB-lite"/>
    </source>
</evidence>
<feature type="region of interest" description="Disordered" evidence="1">
    <location>
        <begin position="684"/>
        <end position="739"/>
    </location>
</feature>
<feature type="region of interest" description="Disordered" evidence="1">
    <location>
        <begin position="376"/>
        <end position="403"/>
    </location>
</feature>
<dbReference type="EMBL" id="GG662607">
    <property type="protein sequence ID" value="EAS00928.2"/>
    <property type="molecule type" value="Genomic_DNA"/>
</dbReference>
<dbReference type="InParanoid" id="Q23WQ2"/>
<dbReference type="GeneID" id="7841363"/>
<dbReference type="KEGG" id="tet:TTHERM_00922930"/>
<name>Q23WQ2_TETTS</name>
<gene>
    <name evidence="2" type="ORF">TTHERM_00922930</name>
</gene>
<evidence type="ECO:0000313" key="2">
    <source>
        <dbReference type="EMBL" id="EAS00928.2"/>
    </source>
</evidence>
<dbReference type="OrthoDB" id="10643511at2759"/>
<dbReference type="RefSeq" id="XP_001021173.2">
    <property type="nucleotide sequence ID" value="XM_001021173.2"/>
</dbReference>
<proteinExistence type="predicted"/>
<organism evidence="2 3">
    <name type="scientific">Tetrahymena thermophila (strain SB210)</name>
    <dbReference type="NCBI Taxonomy" id="312017"/>
    <lineage>
        <taxon>Eukaryota</taxon>
        <taxon>Sar</taxon>
        <taxon>Alveolata</taxon>
        <taxon>Ciliophora</taxon>
        <taxon>Intramacronucleata</taxon>
        <taxon>Oligohymenophorea</taxon>
        <taxon>Hymenostomatida</taxon>
        <taxon>Tetrahymenina</taxon>
        <taxon>Tetrahymenidae</taxon>
        <taxon>Tetrahymena</taxon>
    </lineage>
</organism>
<accession>Q23WQ2</accession>
<dbReference type="HOGENOM" id="CLU_301797_0_0_1"/>
<evidence type="ECO:0000313" key="3">
    <source>
        <dbReference type="Proteomes" id="UP000009168"/>
    </source>
</evidence>
<sequence>MFSSLQFKIGNLLKAIGTQKQIYRFARATQGKIKIQKEKLADKIVIEKQKEARENYIEEKNEFSAENNIAQNYILNSKNHDRLFEVYEHFKDQMNIINYSTCLHQAIKLQESKDYSNLLDKYGPQIKEICNQLETNLQNMKGFTASNYLSNLVKLKLCTPHIVESISNLIVENKWQFSTKQTSFILWSMAHSNIKNDRYLKYAATNLMAIKSTIDPEDLANIFWSLGKLKYMNEDLTIYLEAQIYRNSQKFPINCINIVFTSYEKFYRKNLEVLDALSGRYMDLGKHLTYRNLSNLLVSCSNMNYINSILLEYIEKQLLRRIKASIVEENSDAFEDTGSSILDKYAQQSNTYSHEEMELFNSIIKLNKPIEGNEQESLVNEQQKNHKEENEASEKLDKDFEDEDNIDEQEDGFEVLEISTDQKAIQQFQKEFEEQKSYLEVKKKENSEIIENYRIKQHKYDKVDELDPKNATMILLAYCKMKVVKPELFEVLEANFSNKLDQATPKDVATYSYAHSMLCNELLSQFHESKKRYLKRSLNNIKKYNHYFYEIVLPFVELNLDKYNCKQLQVIFSSASKPQVKKRAICRQIVSIGLKSIPKLNDEKFSTEEEKNVFIYKHFKLITNFAYSEDHRRQLILACYDNGIKIDDIYRRYAHILVNNNIQNISNQEQTDIPLELEPKQQSSWLLQQQDKSQTSSDESVSVSEQDSLSENEEEEQQQSSNLQKDNQKFTIKSVFDKN</sequence>
<dbReference type="Proteomes" id="UP000009168">
    <property type="component" value="Unassembled WGS sequence"/>
</dbReference>
<keyword evidence="3" id="KW-1185">Reference proteome</keyword>